<dbReference type="InterPro" id="IPR006638">
    <property type="entry name" value="Elp3/MiaA/NifB-like_rSAM"/>
</dbReference>
<evidence type="ECO:0000256" key="9">
    <source>
        <dbReference type="ARBA" id="ARBA00051925"/>
    </source>
</evidence>
<dbReference type="RefSeq" id="WP_206580723.1">
    <property type="nucleotide sequence ID" value="NZ_JAFJZZ010000001.1"/>
</dbReference>
<dbReference type="AlphaFoldDB" id="A0A939IHW0"/>
<dbReference type="SFLD" id="SFLDG01067">
    <property type="entry name" value="SPASM/twitch_domain_containing"/>
    <property type="match status" value="1"/>
</dbReference>
<name>A0A939IHW0_CLOAM</name>
<dbReference type="Proteomes" id="UP000664545">
    <property type="component" value="Unassembled WGS sequence"/>
</dbReference>
<dbReference type="Pfam" id="PF04055">
    <property type="entry name" value="Radical_SAM"/>
    <property type="match status" value="1"/>
</dbReference>
<comment type="caution">
    <text evidence="16">The sequence shown here is derived from an EMBL/GenBank/DDBJ whole genome shotgun (WGS) entry which is preliminary data.</text>
</comment>
<evidence type="ECO:0000256" key="7">
    <source>
        <dbReference type="ARBA" id="ARBA00023239"/>
    </source>
</evidence>
<dbReference type="PANTHER" id="PTHR11228:SF7">
    <property type="entry name" value="PQQA PEPTIDE CYCLASE"/>
    <property type="match status" value="1"/>
</dbReference>
<keyword evidence="5" id="KW-0408">Iron</keyword>
<proteinExistence type="predicted"/>
<feature type="domain" description="Radical SAM core" evidence="15">
    <location>
        <begin position="33"/>
        <end position="247"/>
    </location>
</feature>
<evidence type="ECO:0000256" key="2">
    <source>
        <dbReference type="ARBA" id="ARBA00022485"/>
    </source>
</evidence>
<dbReference type="SUPFAM" id="SSF102114">
    <property type="entry name" value="Radical SAM enzymes"/>
    <property type="match status" value="1"/>
</dbReference>
<dbReference type="InterPro" id="IPR007197">
    <property type="entry name" value="rSAM"/>
</dbReference>
<dbReference type="InterPro" id="IPR023885">
    <property type="entry name" value="4Fe4S-binding_SPASM_dom"/>
</dbReference>
<dbReference type="SMART" id="SM00729">
    <property type="entry name" value="Elp3"/>
    <property type="match status" value="1"/>
</dbReference>
<dbReference type="EC" id="1.3.98.7" evidence="10"/>
<dbReference type="GO" id="GO:0046872">
    <property type="term" value="F:metal ion binding"/>
    <property type="evidence" value="ECO:0007669"/>
    <property type="project" value="UniProtKB-KW"/>
</dbReference>
<protein>
    <recommendedName>
        <fullName evidence="12">Mycofactocin maturase MftC</fullName>
        <ecNumber evidence="10">1.3.98.7</ecNumber>
        <ecNumber evidence="11">4.1.99.26</ecNumber>
    </recommendedName>
    <alternativeName>
        <fullName evidence="14">[Mycofactocin precursor peptide]-pyrrolidinone derivative synthase</fullName>
    </alternativeName>
    <alternativeName>
        <fullName evidence="13">[Mycofactocin precursor peptide]-tyrosine decarboxylase</fullName>
    </alternativeName>
</protein>
<dbReference type="InterPro" id="IPR050377">
    <property type="entry name" value="Radical_SAM_PqqE_MftC-like"/>
</dbReference>
<dbReference type="PIRSF" id="PIRSF037420">
    <property type="entry name" value="PQQ_syn_pqqE"/>
    <property type="match status" value="1"/>
</dbReference>
<evidence type="ECO:0000256" key="1">
    <source>
        <dbReference type="ARBA" id="ARBA00001966"/>
    </source>
</evidence>
<dbReference type="InterPro" id="IPR017200">
    <property type="entry name" value="PqqE-like"/>
</dbReference>
<comment type="catalytic activity">
    <reaction evidence="8">
        <text>[mycofactocin precursor peptide]-C-terminal glycyl-L-valyl-L-tyrosine + S-adenosyl-L-methionine = [mycofactocin precursor peptide]-C-terminal glycyl-N-{[2-(4-hydroxyphenyl)ethenyl]-3-methylbutanamide} + 5'-deoxyadenosine + L-methionine + CO2</text>
        <dbReference type="Rhea" id="RHEA:65492"/>
        <dbReference type="Rhea" id="RHEA-COMP:16815"/>
        <dbReference type="Rhea" id="RHEA-COMP:16816"/>
        <dbReference type="ChEBI" id="CHEBI:16526"/>
        <dbReference type="ChEBI" id="CHEBI:17319"/>
        <dbReference type="ChEBI" id="CHEBI:57844"/>
        <dbReference type="ChEBI" id="CHEBI:59789"/>
        <dbReference type="ChEBI" id="CHEBI:156515"/>
        <dbReference type="ChEBI" id="CHEBI:156517"/>
        <dbReference type="EC" id="1.3.98.7"/>
    </reaction>
</comment>
<dbReference type="InterPro" id="IPR023930">
    <property type="entry name" value="NirJ1"/>
</dbReference>
<keyword evidence="7" id="KW-0456">Lyase</keyword>
<dbReference type="InterPro" id="IPR034480">
    <property type="entry name" value="Heme_synthase-like"/>
</dbReference>
<evidence type="ECO:0000256" key="13">
    <source>
        <dbReference type="ARBA" id="ARBA00077306"/>
    </source>
</evidence>
<evidence type="ECO:0000256" key="10">
    <source>
        <dbReference type="ARBA" id="ARBA00066739"/>
    </source>
</evidence>
<dbReference type="SFLD" id="SFLDF00543">
    <property type="entry name" value="alternative_heme_biosynthesis"/>
    <property type="match status" value="1"/>
</dbReference>
<comment type="catalytic activity">
    <reaction evidence="9">
        <text>[mycofactocin precursor peptide]-C-terminal glycyl-N-{[2-(4-hydroxyphenyl)ethenyl]-3-methylbutanamide} + AH2 + S-adenosyl-L-methionine = [mycofactocin precursor peptide]-C-terminal glycyl-N-{5-[(4-hydroxyphenyl)methyl]-4,4-dimethyl-2-oxopyrrolidin-3-yl}acetamide + 5'-deoxyadenosine + L-methionine + A + H(+)</text>
        <dbReference type="Rhea" id="RHEA:65500"/>
        <dbReference type="Rhea" id="RHEA-COMP:16816"/>
        <dbReference type="Rhea" id="RHEA-COMP:16818"/>
        <dbReference type="ChEBI" id="CHEBI:13193"/>
        <dbReference type="ChEBI" id="CHEBI:15378"/>
        <dbReference type="ChEBI" id="CHEBI:17319"/>
        <dbReference type="ChEBI" id="CHEBI:17499"/>
        <dbReference type="ChEBI" id="CHEBI:57844"/>
        <dbReference type="ChEBI" id="CHEBI:59789"/>
        <dbReference type="ChEBI" id="CHEBI:156517"/>
        <dbReference type="ChEBI" id="CHEBI:156518"/>
        <dbReference type="EC" id="4.1.99.26"/>
    </reaction>
</comment>
<keyword evidence="4" id="KW-0479">Metal-binding</keyword>
<evidence type="ECO:0000256" key="8">
    <source>
        <dbReference type="ARBA" id="ARBA00051525"/>
    </source>
</evidence>
<keyword evidence="3" id="KW-0949">S-adenosyl-L-methionine</keyword>
<evidence type="ECO:0000259" key="15">
    <source>
        <dbReference type="PROSITE" id="PS51918"/>
    </source>
</evidence>
<dbReference type="SFLD" id="SFLDG01386">
    <property type="entry name" value="main_SPASM_domain-containing"/>
    <property type="match status" value="1"/>
</dbReference>
<reference evidence="16" key="1">
    <citation type="submission" date="2021-02" db="EMBL/GenBank/DDBJ databases">
        <title>Abyssanaerobacter marinus gen.nov., sp., nov, anaerobic bacterium isolated from the Onnuri vent field of Indian Ocean and suggestion of Mogibacteriaceae fam. nov., and proposal of reclassification of ambiguous this family's genus member.</title>
        <authorList>
            <person name="Kim Y.J."/>
            <person name="Yang J.-A."/>
        </authorList>
    </citation>
    <scope>NUCLEOTIDE SEQUENCE</scope>
    <source>
        <strain evidence="16">DSM 2634</strain>
    </source>
</reference>
<evidence type="ECO:0000256" key="3">
    <source>
        <dbReference type="ARBA" id="ARBA00022691"/>
    </source>
</evidence>
<dbReference type="SFLD" id="SFLDS00029">
    <property type="entry name" value="Radical_SAM"/>
    <property type="match status" value="1"/>
</dbReference>
<organism evidence="16 17">
    <name type="scientific">Clostridium aminobutyricum</name>
    <dbReference type="NCBI Taxonomy" id="33953"/>
    <lineage>
        <taxon>Bacteria</taxon>
        <taxon>Bacillati</taxon>
        <taxon>Bacillota</taxon>
        <taxon>Clostridia</taxon>
        <taxon>Eubacteriales</taxon>
        <taxon>Clostridiaceae</taxon>
        <taxon>Clostridium</taxon>
    </lineage>
</organism>
<dbReference type="EMBL" id="JAFJZZ010000001">
    <property type="protein sequence ID" value="MBN7771943.1"/>
    <property type="molecule type" value="Genomic_DNA"/>
</dbReference>
<dbReference type="GO" id="GO:0006783">
    <property type="term" value="P:heme biosynthetic process"/>
    <property type="evidence" value="ECO:0007669"/>
    <property type="project" value="TreeGrafter"/>
</dbReference>
<evidence type="ECO:0000256" key="5">
    <source>
        <dbReference type="ARBA" id="ARBA00023004"/>
    </source>
</evidence>
<dbReference type="GO" id="GO:0051539">
    <property type="term" value="F:4 iron, 4 sulfur cluster binding"/>
    <property type="evidence" value="ECO:0007669"/>
    <property type="project" value="UniProtKB-KW"/>
</dbReference>
<keyword evidence="2" id="KW-0004">4Fe-4S</keyword>
<keyword evidence="6" id="KW-0411">Iron-sulfur</keyword>
<dbReference type="InterPro" id="IPR013785">
    <property type="entry name" value="Aldolase_TIM"/>
</dbReference>
<evidence type="ECO:0000256" key="12">
    <source>
        <dbReference type="ARBA" id="ARBA00074337"/>
    </source>
</evidence>
<comment type="cofactor">
    <cofactor evidence="1">
        <name>[4Fe-4S] cluster</name>
        <dbReference type="ChEBI" id="CHEBI:49883"/>
    </cofactor>
</comment>
<dbReference type="EC" id="4.1.99.26" evidence="11"/>
<dbReference type="CDD" id="cd01335">
    <property type="entry name" value="Radical_SAM"/>
    <property type="match status" value="1"/>
</dbReference>
<evidence type="ECO:0000313" key="16">
    <source>
        <dbReference type="EMBL" id="MBN7771943.1"/>
    </source>
</evidence>
<evidence type="ECO:0000256" key="14">
    <source>
        <dbReference type="ARBA" id="ARBA00079192"/>
    </source>
</evidence>
<dbReference type="NCBIfam" id="TIGR04085">
    <property type="entry name" value="rSAM_more_4Fe4S"/>
    <property type="match status" value="1"/>
</dbReference>
<dbReference type="CDD" id="cd21123">
    <property type="entry name" value="SPASM_MftC-like"/>
    <property type="match status" value="1"/>
</dbReference>
<dbReference type="InterPro" id="IPR034479">
    <property type="entry name" value="AhbC-like"/>
</dbReference>
<dbReference type="Gene3D" id="3.20.20.70">
    <property type="entry name" value="Aldolase class I"/>
    <property type="match status" value="1"/>
</dbReference>
<gene>
    <name evidence="16" type="primary">nirJ1</name>
    <name evidence="16" type="ORF">JYB65_01020</name>
</gene>
<dbReference type="InterPro" id="IPR058240">
    <property type="entry name" value="rSAM_sf"/>
</dbReference>
<evidence type="ECO:0000256" key="11">
    <source>
        <dbReference type="ARBA" id="ARBA00066804"/>
    </source>
</evidence>
<dbReference type="SFLD" id="SFLDG01385">
    <property type="entry name" value="heme_carboxy_lyase_like"/>
    <property type="match status" value="1"/>
</dbReference>
<dbReference type="NCBIfam" id="TIGR04054">
    <property type="entry name" value="rSAM_NirJ1"/>
    <property type="match status" value="1"/>
</dbReference>
<dbReference type="FunFam" id="3.20.20.70:FF:000188">
    <property type="entry name" value="Mycofactocin radical SAM maturase MftC"/>
    <property type="match status" value="1"/>
</dbReference>
<sequence>MIGVTKLLCGGEHFGDKLRYTHTASSQKNGVSTGNGPVVVWNCTRTCNLKCKHCYSNSDSRIYSGELTTQEAKRMIDNFGKFHVPVLLLSGGEPLMREDLMELIRYSQQYHIRTTISTNGTLIDKEVANNLKKNNVGYVGISIDGIGQQHDTFRGSQGSFEMAVRGIRNCLDVGQKVGLRFTISRDTVDQLEDIFHFISQEKIPRVCFYHLVYSGRGNTLMNGDISHEETRHVMDLIMRKAKELGSQTEILTVDNHADAVYMALKMKERDPKQAERILELLRMNGGNRSGIAIGSVDYQGYVHPDQFTPQHVLGNVREKDFDKIWTDTSNPIMVGLKDRKQLLKGRCGYCNWKEVCNGNFRSRAEAVTGDFWASDPACYLTNAEIGVNENAGLV</sequence>
<evidence type="ECO:0000256" key="4">
    <source>
        <dbReference type="ARBA" id="ARBA00022723"/>
    </source>
</evidence>
<dbReference type="GO" id="GO:0003824">
    <property type="term" value="F:catalytic activity"/>
    <property type="evidence" value="ECO:0007669"/>
    <property type="project" value="InterPro"/>
</dbReference>
<dbReference type="PANTHER" id="PTHR11228">
    <property type="entry name" value="RADICAL SAM DOMAIN PROTEIN"/>
    <property type="match status" value="1"/>
</dbReference>
<evidence type="ECO:0000256" key="6">
    <source>
        <dbReference type="ARBA" id="ARBA00023014"/>
    </source>
</evidence>
<keyword evidence="17" id="KW-1185">Reference proteome</keyword>
<accession>A0A939IHW0</accession>
<evidence type="ECO:0000313" key="17">
    <source>
        <dbReference type="Proteomes" id="UP000664545"/>
    </source>
</evidence>
<dbReference type="PROSITE" id="PS51918">
    <property type="entry name" value="RADICAL_SAM"/>
    <property type="match status" value="1"/>
</dbReference>